<dbReference type="Proteomes" id="UP000501128">
    <property type="component" value="Chromosome"/>
</dbReference>
<evidence type="ECO:0000313" key="1">
    <source>
        <dbReference type="EMBL" id="QJD77813.1"/>
    </source>
</evidence>
<proteinExistence type="predicted"/>
<dbReference type="AlphaFoldDB" id="A0A7L5DKV5"/>
<protein>
    <submittedName>
        <fullName evidence="1">Uncharacterized protein</fullName>
    </submittedName>
</protein>
<evidence type="ECO:0000313" key="2">
    <source>
        <dbReference type="Proteomes" id="UP000501128"/>
    </source>
</evidence>
<dbReference type="RefSeq" id="WP_169549757.1">
    <property type="nucleotide sequence ID" value="NZ_CP051677.1"/>
</dbReference>
<gene>
    <name evidence="1" type="ORF">HH216_04765</name>
</gene>
<dbReference type="KEGG" id="srho:HH216_04765"/>
<accession>A0A7L5DKV5</accession>
<sequence>MPFENVTTVNNLLRNSIEGIEFLLRNRDNLFYTVAPNSDFMKRAIDVAISLQKLDDDNLVDRFSEEISNSFLLSDDNNKLLRLLNVVSGKIFELWGSLSKYNESNVADENTDKYLSQHDYEILTIIKKYATLTSNKERYDNAYYPIMRVIEELFNESDRINEMKRFSFYDDTQTTLIPSPETFQPIGSDVKLLWNGTNRVLYDLFAQLSLIDVKPGQRLIGNTIKELARFLSEHVEGLPSVETVERELEKMREPQGLEKAKRGRIDLHITKETD</sequence>
<keyword evidence="2" id="KW-1185">Reference proteome</keyword>
<reference evidence="1 2" key="1">
    <citation type="submission" date="2020-04" db="EMBL/GenBank/DDBJ databases">
        <title>Genome sequencing of novel species.</title>
        <authorList>
            <person name="Heo J."/>
            <person name="Kim S.-J."/>
            <person name="Kim J.-S."/>
            <person name="Hong S.-B."/>
            <person name="Kwon S.-W."/>
        </authorList>
    </citation>
    <scope>NUCLEOTIDE SEQUENCE [LARGE SCALE GENOMIC DNA]</scope>
    <source>
        <strain evidence="1 2">CJU-R4</strain>
    </source>
</reference>
<organism evidence="1 2">
    <name type="scientific">Spirosoma rhododendri</name>
    <dbReference type="NCBI Taxonomy" id="2728024"/>
    <lineage>
        <taxon>Bacteria</taxon>
        <taxon>Pseudomonadati</taxon>
        <taxon>Bacteroidota</taxon>
        <taxon>Cytophagia</taxon>
        <taxon>Cytophagales</taxon>
        <taxon>Cytophagaceae</taxon>
        <taxon>Spirosoma</taxon>
    </lineage>
</organism>
<dbReference type="EMBL" id="CP051677">
    <property type="protein sequence ID" value="QJD77813.1"/>
    <property type="molecule type" value="Genomic_DNA"/>
</dbReference>
<name>A0A7L5DKV5_9BACT</name>